<evidence type="ECO:0000259" key="2">
    <source>
        <dbReference type="Pfam" id="PF17863"/>
    </source>
</evidence>
<evidence type="ECO:0000313" key="4">
    <source>
        <dbReference type="Proteomes" id="UP000176770"/>
    </source>
</evidence>
<proteinExistence type="predicted"/>
<dbReference type="Gene3D" id="3.40.50.300">
    <property type="entry name" value="P-loop containing nucleotide triphosphate hydrolases"/>
    <property type="match status" value="1"/>
</dbReference>
<protein>
    <recommendedName>
        <fullName evidence="5">AAA+ ATPase domain-containing protein</fullName>
    </recommendedName>
</protein>
<dbReference type="CDD" id="cd00009">
    <property type="entry name" value="AAA"/>
    <property type="match status" value="1"/>
</dbReference>
<gene>
    <name evidence="3" type="ORF">A3F94_00320</name>
</gene>
<evidence type="ECO:0000259" key="1">
    <source>
        <dbReference type="Pfam" id="PF07726"/>
    </source>
</evidence>
<dbReference type="PANTHER" id="PTHR42759">
    <property type="entry name" value="MOXR FAMILY PROTEIN"/>
    <property type="match status" value="1"/>
</dbReference>
<dbReference type="PANTHER" id="PTHR42759:SF1">
    <property type="entry name" value="MAGNESIUM-CHELATASE SUBUNIT CHLD"/>
    <property type="match status" value="1"/>
</dbReference>
<dbReference type="Pfam" id="PF17863">
    <property type="entry name" value="AAA_lid_2"/>
    <property type="match status" value="1"/>
</dbReference>
<comment type="caution">
    <text evidence="3">The sequence shown here is derived from an EMBL/GenBank/DDBJ whole genome shotgun (WGS) entry which is preliminary data.</text>
</comment>
<dbReference type="SUPFAM" id="SSF52540">
    <property type="entry name" value="P-loop containing nucleoside triphosphate hydrolases"/>
    <property type="match status" value="1"/>
</dbReference>
<dbReference type="Gene3D" id="1.10.8.80">
    <property type="entry name" value="Magnesium chelatase subunit I, C-Terminal domain"/>
    <property type="match status" value="1"/>
</dbReference>
<dbReference type="InterPro" id="IPR027417">
    <property type="entry name" value="P-loop_NTPase"/>
</dbReference>
<dbReference type="Pfam" id="PF07726">
    <property type="entry name" value="AAA_3"/>
    <property type="match status" value="1"/>
</dbReference>
<evidence type="ECO:0000313" key="3">
    <source>
        <dbReference type="EMBL" id="OGZ61571.1"/>
    </source>
</evidence>
<dbReference type="PIRSF" id="PIRSF002849">
    <property type="entry name" value="AAA_ATPase_chaperone_MoxR_prd"/>
    <property type="match status" value="1"/>
</dbReference>
<feature type="domain" description="ATPase AAA-3" evidence="1">
    <location>
        <begin position="50"/>
        <end position="190"/>
    </location>
</feature>
<name>A0A1G2HH46_9BACT</name>
<organism evidence="3 4">
    <name type="scientific">Candidatus Spechtbacteria bacterium RIFCSPLOWO2_12_FULL_38_22</name>
    <dbReference type="NCBI Taxonomy" id="1802165"/>
    <lineage>
        <taxon>Bacteria</taxon>
        <taxon>Candidatus Spechtiibacteriota</taxon>
    </lineage>
</organism>
<dbReference type="Proteomes" id="UP000176770">
    <property type="component" value="Unassembled WGS sequence"/>
</dbReference>
<evidence type="ECO:0008006" key="5">
    <source>
        <dbReference type="Google" id="ProtNLM"/>
    </source>
</evidence>
<feature type="domain" description="ChlI/MoxR AAA lid" evidence="2">
    <location>
        <begin position="288"/>
        <end position="337"/>
    </location>
</feature>
<dbReference type="InterPro" id="IPR041628">
    <property type="entry name" value="ChlI/MoxR_AAA_lid"/>
</dbReference>
<dbReference type="GO" id="GO:0005524">
    <property type="term" value="F:ATP binding"/>
    <property type="evidence" value="ECO:0007669"/>
    <property type="project" value="InterPro"/>
</dbReference>
<sequence>MADKASFTLESARVKVEELRAEVHRRGVQGMDATIDATLITLFAPGNNNHILMEAVPGVGKTLLARTIAEACDMDFSRIQMTPQTMPEDITGDESPVFDDRGNMTGEFSFRKGPIFARGIVLTDEINRTSPRTTSAVLEPMEELQVTTKRSGTIKLEPPFNVFATQNPLDQTTGGGTYAMSEAQKDRFMMKINVPYISDEETLRVLEAEDSNLQARGLDIAGQTHDEAVEALSARSSIRKVISAEDILEIRELVDGGIFISSELRQIIVEFTNLTRPNEARLVAQGNIVVGGSTRFPIYLQRAIKTRAFLEGRNFVVPQDIVQLAPFVLGHRIGYNRDVDLSKRSEILDRTLDEILGQVFIARL</sequence>
<dbReference type="GO" id="GO:0016887">
    <property type="term" value="F:ATP hydrolysis activity"/>
    <property type="evidence" value="ECO:0007669"/>
    <property type="project" value="InterPro"/>
</dbReference>
<dbReference type="STRING" id="1802165.A3F94_00320"/>
<dbReference type="InterPro" id="IPR050764">
    <property type="entry name" value="CbbQ/NirQ/NorQ/GpvN"/>
</dbReference>
<dbReference type="EMBL" id="MHOK01000021">
    <property type="protein sequence ID" value="OGZ61571.1"/>
    <property type="molecule type" value="Genomic_DNA"/>
</dbReference>
<reference evidence="3 4" key="1">
    <citation type="journal article" date="2016" name="Nat. Commun.">
        <title>Thousands of microbial genomes shed light on interconnected biogeochemical processes in an aquifer system.</title>
        <authorList>
            <person name="Anantharaman K."/>
            <person name="Brown C.T."/>
            <person name="Hug L.A."/>
            <person name="Sharon I."/>
            <person name="Castelle C.J."/>
            <person name="Probst A.J."/>
            <person name="Thomas B.C."/>
            <person name="Singh A."/>
            <person name="Wilkins M.J."/>
            <person name="Karaoz U."/>
            <person name="Brodie E.L."/>
            <person name="Williams K.H."/>
            <person name="Hubbard S.S."/>
            <person name="Banfield J.F."/>
        </authorList>
    </citation>
    <scope>NUCLEOTIDE SEQUENCE [LARGE SCALE GENOMIC DNA]</scope>
</reference>
<dbReference type="AlphaFoldDB" id="A0A1G2HH46"/>
<accession>A0A1G2HH46</accession>
<dbReference type="InterPro" id="IPR011703">
    <property type="entry name" value="ATPase_AAA-3"/>
</dbReference>